<dbReference type="SMART" id="SM01318">
    <property type="entry name" value="SVWC"/>
    <property type="match status" value="1"/>
</dbReference>
<dbReference type="InterPro" id="IPR053308">
    <property type="entry name" value="Vago-like"/>
</dbReference>
<dbReference type="PANTHER" id="PTHR39957">
    <property type="entry name" value="AT09846P1-RELATED"/>
    <property type="match status" value="1"/>
</dbReference>
<evidence type="ECO:0000256" key="2">
    <source>
        <dbReference type="ARBA" id="ARBA00022525"/>
    </source>
</evidence>
<feature type="domain" description="Single" evidence="4">
    <location>
        <begin position="33"/>
        <end position="98"/>
    </location>
</feature>
<protein>
    <recommendedName>
        <fullName evidence="4">Single domain-containing protein</fullName>
    </recommendedName>
</protein>
<proteinExistence type="predicted"/>
<evidence type="ECO:0000313" key="5">
    <source>
        <dbReference type="EMBL" id="JAV76682.1"/>
    </source>
</evidence>
<dbReference type="EMBL" id="GEZM01047959">
    <property type="protein sequence ID" value="JAV76682.1"/>
    <property type="molecule type" value="Transcribed_RNA"/>
</dbReference>
<keyword evidence="3" id="KW-0732">Signal</keyword>
<organism evidence="5">
    <name type="scientific">Photinus pyralis</name>
    <name type="common">Common eastern firefly</name>
    <name type="synonym">Lampyris pyralis</name>
    <dbReference type="NCBI Taxonomy" id="7054"/>
    <lineage>
        <taxon>Eukaryota</taxon>
        <taxon>Metazoa</taxon>
        <taxon>Ecdysozoa</taxon>
        <taxon>Arthropoda</taxon>
        <taxon>Hexapoda</taxon>
        <taxon>Insecta</taxon>
        <taxon>Pterygota</taxon>
        <taxon>Neoptera</taxon>
        <taxon>Endopterygota</taxon>
        <taxon>Coleoptera</taxon>
        <taxon>Polyphaga</taxon>
        <taxon>Elateriformia</taxon>
        <taxon>Elateroidea</taxon>
        <taxon>Lampyridae</taxon>
        <taxon>Lampyrinae</taxon>
        <taxon>Photinus</taxon>
    </lineage>
</organism>
<evidence type="ECO:0000256" key="3">
    <source>
        <dbReference type="SAM" id="SignalP"/>
    </source>
</evidence>
<dbReference type="InterPro" id="IPR029277">
    <property type="entry name" value="SVWC_dom"/>
</dbReference>
<comment type="subcellular location">
    <subcellularLocation>
        <location evidence="1">Secreted</location>
    </subcellularLocation>
</comment>
<dbReference type="Pfam" id="PF15430">
    <property type="entry name" value="SVWC"/>
    <property type="match status" value="1"/>
</dbReference>
<feature type="signal peptide" evidence="3">
    <location>
        <begin position="1"/>
        <end position="19"/>
    </location>
</feature>
<dbReference type="AlphaFoldDB" id="A0A1Y1LSP0"/>
<feature type="chain" id="PRO_5012688625" description="Single domain-containing protein" evidence="3">
    <location>
        <begin position="20"/>
        <end position="99"/>
    </location>
</feature>
<dbReference type="PANTHER" id="PTHR39957:SF1">
    <property type="entry name" value="AT09846P1-RELATED"/>
    <property type="match status" value="1"/>
</dbReference>
<sequence length="99" mass="10462">MKVVITFVCIAAFLSVALGWTSLEEVPVNSEYCESTDPSIGKVKVGESRSATGCVRINCSPGLIELAGCGVASVEKPCYMGEEDLSKPYPDCCPQPVCP</sequence>
<evidence type="ECO:0000256" key="1">
    <source>
        <dbReference type="ARBA" id="ARBA00004613"/>
    </source>
</evidence>
<reference evidence="5" key="1">
    <citation type="journal article" date="2016" name="Sci. Rep.">
        <title>Molecular characterization of firefly nuptial gifts: a multi-omics approach sheds light on postcopulatory sexual selection.</title>
        <authorList>
            <person name="Al-Wathiqui N."/>
            <person name="Fallon T.R."/>
            <person name="South A."/>
            <person name="Weng J.K."/>
            <person name="Lewis S.M."/>
        </authorList>
    </citation>
    <scope>NUCLEOTIDE SEQUENCE</scope>
</reference>
<evidence type="ECO:0000259" key="4">
    <source>
        <dbReference type="SMART" id="SM01318"/>
    </source>
</evidence>
<dbReference type="GO" id="GO:0005576">
    <property type="term" value="C:extracellular region"/>
    <property type="evidence" value="ECO:0007669"/>
    <property type="project" value="UniProtKB-SubCell"/>
</dbReference>
<accession>A0A1Y1LSP0</accession>
<keyword evidence="2" id="KW-0964">Secreted</keyword>
<name>A0A1Y1LSP0_PHOPY</name>